<name>A0A5N5GDG7_9ROSA</name>
<accession>A0A5N5GDG7</accession>
<proteinExistence type="predicted"/>
<organism evidence="1 2">
    <name type="scientific">Pyrus ussuriensis x Pyrus communis</name>
    <dbReference type="NCBI Taxonomy" id="2448454"/>
    <lineage>
        <taxon>Eukaryota</taxon>
        <taxon>Viridiplantae</taxon>
        <taxon>Streptophyta</taxon>
        <taxon>Embryophyta</taxon>
        <taxon>Tracheophyta</taxon>
        <taxon>Spermatophyta</taxon>
        <taxon>Magnoliopsida</taxon>
        <taxon>eudicotyledons</taxon>
        <taxon>Gunneridae</taxon>
        <taxon>Pentapetalae</taxon>
        <taxon>rosids</taxon>
        <taxon>fabids</taxon>
        <taxon>Rosales</taxon>
        <taxon>Rosaceae</taxon>
        <taxon>Amygdaloideae</taxon>
        <taxon>Maleae</taxon>
        <taxon>Pyrus</taxon>
    </lineage>
</organism>
<protein>
    <submittedName>
        <fullName evidence="1">Pentatricopeptide repeat-containing protein</fullName>
    </submittedName>
</protein>
<evidence type="ECO:0000313" key="2">
    <source>
        <dbReference type="Proteomes" id="UP000327157"/>
    </source>
</evidence>
<reference evidence="2" key="2">
    <citation type="submission" date="2019-10" db="EMBL/GenBank/DDBJ databases">
        <title>A de novo genome assembly of a pear dwarfing rootstock.</title>
        <authorList>
            <person name="Wang F."/>
            <person name="Wang J."/>
            <person name="Li S."/>
            <person name="Zhang Y."/>
            <person name="Fang M."/>
            <person name="Ma L."/>
            <person name="Zhao Y."/>
            <person name="Jiang S."/>
        </authorList>
    </citation>
    <scope>NUCLEOTIDE SEQUENCE [LARGE SCALE GENOMIC DNA]</scope>
</reference>
<sequence>MGEWFQTHNNALLDCIFLILKSSTDGNAATTIYCRLNGDNDIPLRYNIPYSSADLALTHLSAEEAEHERHEFGLGNDLEDGVKGGAGVVEVGLAAGPIEELEAGEDIMVVAAVAEDLEEAESFHGWESQYKAAEGGYSE</sequence>
<dbReference type="EMBL" id="SMOL01000487">
    <property type="protein sequence ID" value="KAB2611502.1"/>
    <property type="molecule type" value="Genomic_DNA"/>
</dbReference>
<reference evidence="1 2" key="1">
    <citation type="submission" date="2019-09" db="EMBL/GenBank/DDBJ databases">
        <authorList>
            <person name="Ou C."/>
        </authorList>
    </citation>
    <scope>NUCLEOTIDE SEQUENCE [LARGE SCALE GENOMIC DNA]</scope>
    <source>
        <strain evidence="1">S2</strain>
        <tissue evidence="1">Leaf</tissue>
    </source>
</reference>
<evidence type="ECO:0000313" key="1">
    <source>
        <dbReference type="EMBL" id="KAB2611502.1"/>
    </source>
</evidence>
<gene>
    <name evidence="1" type="ORF">D8674_019534</name>
</gene>
<reference evidence="1 2" key="3">
    <citation type="submission" date="2019-11" db="EMBL/GenBank/DDBJ databases">
        <title>A de novo genome assembly of a pear dwarfing rootstock.</title>
        <authorList>
            <person name="Wang F."/>
            <person name="Wang J."/>
            <person name="Li S."/>
            <person name="Zhang Y."/>
            <person name="Fang M."/>
            <person name="Ma L."/>
            <person name="Zhao Y."/>
            <person name="Jiang S."/>
        </authorList>
    </citation>
    <scope>NUCLEOTIDE SEQUENCE [LARGE SCALE GENOMIC DNA]</scope>
    <source>
        <strain evidence="1">S2</strain>
        <tissue evidence="1">Leaf</tissue>
    </source>
</reference>
<dbReference type="Proteomes" id="UP000327157">
    <property type="component" value="Chromosome 17"/>
</dbReference>
<dbReference type="AlphaFoldDB" id="A0A5N5GDG7"/>
<comment type="caution">
    <text evidence="1">The sequence shown here is derived from an EMBL/GenBank/DDBJ whole genome shotgun (WGS) entry which is preliminary data.</text>
</comment>
<keyword evidence="2" id="KW-1185">Reference proteome</keyword>